<dbReference type="GO" id="GO:0005085">
    <property type="term" value="F:guanyl-nucleotide exchange factor activity"/>
    <property type="evidence" value="ECO:0007669"/>
    <property type="project" value="InterPro"/>
</dbReference>
<feature type="region of interest" description="Disordered" evidence="3">
    <location>
        <begin position="926"/>
        <end position="949"/>
    </location>
</feature>
<dbReference type="Ensembl" id="ENSXETT00000096922">
    <property type="protein sequence ID" value="ENSXETP00000077835"/>
    <property type="gene ID" value="ENSXETG00000036501"/>
</dbReference>
<keyword evidence="2" id="KW-0963">Cytoplasm</keyword>
<evidence type="ECO:0000313" key="7">
    <source>
        <dbReference type="RefSeq" id="XP_031750776.1"/>
    </source>
</evidence>
<reference evidence="5" key="2">
    <citation type="submission" date="2020-05" db="UniProtKB">
        <authorList>
            <consortium name="Ensembl"/>
        </authorList>
    </citation>
    <scope>IDENTIFICATION</scope>
</reference>
<feature type="compositionally biased region" description="Basic and acidic residues" evidence="3">
    <location>
        <begin position="236"/>
        <end position="267"/>
    </location>
</feature>
<feature type="region of interest" description="Disordered" evidence="3">
    <location>
        <begin position="134"/>
        <end position="169"/>
    </location>
</feature>
<reference evidence="5" key="1">
    <citation type="journal article" date="2010" name="Science">
        <title>The genome of the Western clawed frog Xenopus tropicalis.</title>
        <authorList>
            <person name="Hellsten U."/>
            <person name="Harland R.M."/>
            <person name="Gilchrist M.J."/>
            <person name="Hendrix D."/>
            <person name="Jurka J."/>
            <person name="Kapitonov V."/>
            <person name="Ovcharenko I."/>
            <person name="Putnam N.H."/>
            <person name="Shu S."/>
            <person name="Taher L."/>
            <person name="Blitz I.L."/>
            <person name="Blumberg B."/>
            <person name="Dichmann D.S."/>
            <person name="Dubchak I."/>
            <person name="Amaya E."/>
            <person name="Detter J.C."/>
            <person name="Fletcher R."/>
            <person name="Gerhard D.S."/>
            <person name="Goodstein D."/>
            <person name="Graves T."/>
            <person name="Grigoriev I.V."/>
            <person name="Grimwood J."/>
            <person name="Kawashima T."/>
            <person name="Lindquist E."/>
            <person name="Lucas S.M."/>
            <person name="Mead P.E."/>
            <person name="Mitros T."/>
            <person name="Ogino H."/>
            <person name="Ohta Y."/>
            <person name="Poliakov A.V."/>
            <person name="Pollet N."/>
            <person name="Robert J."/>
            <person name="Salamov A."/>
            <person name="Sater A.K."/>
            <person name="Schmutz J."/>
            <person name="Terry A."/>
            <person name="Vize P.D."/>
            <person name="Warren W.C."/>
            <person name="Wells D."/>
            <person name="Wills A."/>
            <person name="Wilson R.K."/>
            <person name="Zimmerman L.B."/>
            <person name="Zorn A.M."/>
            <person name="Grainger R."/>
            <person name="Grammer T."/>
            <person name="Khokha M.K."/>
            <person name="Richardson P.M."/>
            <person name="Rokhsar D.S."/>
        </authorList>
    </citation>
    <scope>NUCLEOTIDE SEQUENCE [LARGE SCALE GENOMIC DNA]</scope>
    <source>
        <strain evidence="5">Nigerian</strain>
    </source>
</reference>
<evidence type="ECO:0000313" key="8">
    <source>
        <dbReference type="Xenbase" id="XB-GENE-29080083"/>
    </source>
</evidence>
<dbReference type="PROSITE" id="PS50010">
    <property type="entry name" value="DH_2"/>
    <property type="match status" value="1"/>
</dbReference>
<evidence type="ECO:0000256" key="2">
    <source>
        <dbReference type="ARBA" id="ARBA00022490"/>
    </source>
</evidence>
<dbReference type="CDD" id="cd00160">
    <property type="entry name" value="RhoGEF"/>
    <property type="match status" value="1"/>
</dbReference>
<dbReference type="Pfam" id="PF00621">
    <property type="entry name" value="RhoGEF"/>
    <property type="match status" value="1"/>
</dbReference>
<dbReference type="PANTHER" id="PTHR46006">
    <property type="entry name" value="RHO GUANINE NUCLEOTIDE EXCHANGE FACTOR AT 64C, ISOFORM A"/>
    <property type="match status" value="1"/>
</dbReference>
<dbReference type="Proteomes" id="UP000008143">
    <property type="component" value="Unplaced"/>
</dbReference>
<dbReference type="InterPro" id="IPR051480">
    <property type="entry name" value="Endocytic_GEF_Adapter"/>
</dbReference>
<dbReference type="Xenbase" id="XB-GENE-29080083">
    <property type="gene designation" value="arhgef49"/>
</dbReference>
<protein>
    <submittedName>
        <fullName evidence="5">Uncharacterized LOC100490228</fullName>
    </submittedName>
    <submittedName>
        <fullName evidence="7">Uncharacterized protein LOC100490228</fullName>
    </submittedName>
</protein>
<dbReference type="RefSeq" id="XP_031750776.1">
    <property type="nucleotide sequence ID" value="XM_031894916.1"/>
</dbReference>
<dbReference type="AGR" id="Xenbase:XB-GENE-29080083"/>
<dbReference type="Gene3D" id="1.20.900.10">
    <property type="entry name" value="Dbl homology (DH) domain"/>
    <property type="match status" value="1"/>
</dbReference>
<accession>A0A6I8QZZ5</accession>
<gene>
    <name evidence="8" type="primary">arhgef49</name>
    <name evidence="5 7" type="synonym">LOC100490228</name>
</gene>
<dbReference type="InterPro" id="IPR035899">
    <property type="entry name" value="DBL_dom_sf"/>
</dbReference>
<feature type="compositionally biased region" description="Basic and acidic residues" evidence="3">
    <location>
        <begin position="287"/>
        <end position="303"/>
    </location>
</feature>
<dbReference type="OMA" id="YRTSHEY"/>
<evidence type="ECO:0000313" key="5">
    <source>
        <dbReference type="Ensembl" id="ENSXETP00000077835"/>
    </source>
</evidence>
<reference evidence="7" key="3">
    <citation type="submission" date="2025-04" db="UniProtKB">
        <authorList>
            <consortium name="RefSeq"/>
        </authorList>
    </citation>
    <scope>IDENTIFICATION</scope>
    <source>
        <strain evidence="7">Nigerian</strain>
        <tissue evidence="7">Liver and blood</tissue>
    </source>
</reference>
<comment type="subcellular location">
    <subcellularLocation>
        <location evidence="1">Cytoplasm</location>
    </subcellularLocation>
</comment>
<proteinExistence type="predicted"/>
<feature type="region of interest" description="Disordered" evidence="3">
    <location>
        <begin position="400"/>
        <end position="426"/>
    </location>
</feature>
<dbReference type="GO" id="GO:0035025">
    <property type="term" value="P:positive regulation of Rho protein signal transduction"/>
    <property type="evidence" value="ECO:0000318"/>
    <property type="project" value="GO_Central"/>
</dbReference>
<evidence type="ECO:0000259" key="4">
    <source>
        <dbReference type="PROSITE" id="PS50010"/>
    </source>
</evidence>
<dbReference type="SMART" id="SM00325">
    <property type="entry name" value="RhoGEF"/>
    <property type="match status" value="1"/>
</dbReference>
<feature type="region of interest" description="Disordered" evidence="3">
    <location>
        <begin position="337"/>
        <end position="367"/>
    </location>
</feature>
<evidence type="ECO:0000256" key="3">
    <source>
        <dbReference type="SAM" id="MobiDB-lite"/>
    </source>
</evidence>
<feature type="domain" description="DH" evidence="4">
    <location>
        <begin position="1173"/>
        <end position="1364"/>
    </location>
</feature>
<dbReference type="SUPFAM" id="SSF48065">
    <property type="entry name" value="DBL homology domain (DH-domain)"/>
    <property type="match status" value="1"/>
</dbReference>
<dbReference type="InterPro" id="IPR000219">
    <property type="entry name" value="DH_dom"/>
</dbReference>
<feature type="region of interest" description="Disordered" evidence="3">
    <location>
        <begin position="969"/>
        <end position="1009"/>
    </location>
</feature>
<feature type="compositionally biased region" description="Basic and acidic residues" evidence="3">
    <location>
        <begin position="137"/>
        <end position="155"/>
    </location>
</feature>
<dbReference type="GO" id="GO:0005737">
    <property type="term" value="C:cytoplasm"/>
    <property type="evidence" value="ECO:0007669"/>
    <property type="project" value="UniProtKB-SubCell"/>
</dbReference>
<feature type="compositionally biased region" description="Basic and acidic residues" evidence="3">
    <location>
        <begin position="979"/>
        <end position="989"/>
    </location>
</feature>
<dbReference type="PANTHER" id="PTHR46006:SF5">
    <property type="entry name" value="DH DOMAIN-CONTAINING PROTEIN"/>
    <property type="match status" value="1"/>
</dbReference>
<sequence length="1560" mass="171486">MTYIPADPPRPIAQLCFKHGLKEPSPCSMHPLKGTDTHVMGGDPHLLQACYTGPTGATRLHRSLENLHWASLSDAAVYSPFRSGDGDFILHCRRPRGGTLAHSMAEISGNATERATVHKDLVGPPISKVQQWLFPTGDDKASPGGAKRDLKEKLRTHSSKMAEPPRPVRPLTYLCSHTEEHTSPSSPGATNSTTPVTRQCTSTFHYRTSHEYIKQEAFRRLQLRRQNSSPNLALHQGERENGMVKSKTSESFREQREDSGKEWDQGVQERKHNRLYIPTFEEFKKMRNKEKGHQSETDHRGPETTKTVRGSPLSDRDSPVQRRDIWPGFFMNVPQTSSVSHGNHGPVGAGRSNGLSMGNSKSKVGQSSKMGDFYSVVVQKSSDLSTRNWNSSSLELRAQSSTGFPMGDSSTGNQDSMVAQQSTSLPPGDFYSMVVQKAADVSTRNHVQNSTGLSTGGLSTGNHNPMVAQKPTSFSSGNHDHKCMGLSTSNNVSKEVQGPTGLSTEDWDYGMFKHSTGNHNSSVVKNSTDFLIRSHDSMVRQNPTGLSTGNRDSMVVHYSTGLSTGNKDSMVVQYSTDLSTGNKDSMVVQYSTGLSTGNKDSMVVQYSTDLSTGNKDSMVMQYSTDLSTGNKDSMVMQYSTDLSTGNKDSMVVQYSTDLSTGNKDSMVMQNLSGLSSGNCDSMVVQNSTGLASGNKDFMVVQYSSGLASGNKDSMVVQNSTGLASGNKDSVVVQNSTGLASGNTDSMVVQNSTGLSTGNHNSVSMGETRSKDPTQVSVFSVENVDLHQVQLPLGGNSSRTPLIDQHVSLDGKDPPTTYSSAFPAPICSSPPPRFPLQPATLTSDKGALVGCHPLVANGSSPSGSPNIAGQCVTSEPPSCCPSLLLEATDLSGYSTKLQKMKDGLIGSALDLIKKSCSAESAVESPTKVSCDLPRSDLTAPEKSNRSSAETMATATCVTVGGNEMGTDTKASLCGSSCRRSSSDMTHETVEIGKTPRGCRLRPHFSDPMPTDAVKRKQLELKIAAAARHHAQRRRQDRDNGPVLMKANTTTSCISEKETDPNGRQRQRYRHRWSNISSLSTDSGIVGVNDEKEEGEWGAGRAPKPAEVERADSGIGDAFSRRWRTRVAEATASLEAWEAHRPCTDCGERDPSGDTESRGKRRETLCSKCLMRRVQRKEAIMEFVNTEASYGEDLRIIKEEFYIPMQSAGLLTHEQLLVIFTNIQELIGLNEKFLEVLQEEIDQAFDQGDDDLITVCLGEVFLEFVNMLPAFQTYCLQHSASVSLLNALEKEKELLRIFLDVSQNDNTALRRMNFRSFLIAPLQRVTKYPLLLSRILKGSTDFHPDHSSLWEAKSRIESHLEHINMKTKQEGNPWSIRSFRRESKRTREGTNIEMRELALRQVAWPREETRFIKEGALQLAQPTDGQWVRKGCKALKFQSVQALLMVNMRRVSASDVEVGAAENPAVRDAVLVLIKDKSNGKFVLFRDPLKLSNCVVSADPDSDDTFELLEIRREGLVLRDGDISRTQHWYRQLKFYSGWLGTWKRRRNALPNIMISSAQSRP</sequence>
<feature type="compositionally biased region" description="Polar residues" evidence="3">
    <location>
        <begin position="400"/>
        <end position="425"/>
    </location>
</feature>
<dbReference type="KEGG" id="xtr:100490228"/>
<feature type="region of interest" description="Disordered" evidence="3">
    <location>
        <begin position="1080"/>
        <end position="1109"/>
    </location>
</feature>
<dbReference type="OrthoDB" id="2015333at2759"/>
<evidence type="ECO:0000256" key="1">
    <source>
        <dbReference type="ARBA" id="ARBA00004496"/>
    </source>
</evidence>
<dbReference type="Bgee" id="ENSXETG00000036501">
    <property type="expression patterns" value="Expressed in brain and 6 other cell types or tissues"/>
</dbReference>
<feature type="region of interest" description="Disordered" evidence="3">
    <location>
        <begin position="229"/>
        <end position="267"/>
    </location>
</feature>
<evidence type="ECO:0000313" key="6">
    <source>
        <dbReference type="Proteomes" id="UP000008143"/>
    </source>
</evidence>
<dbReference type="GeneTree" id="ENSGT00940000164632"/>
<organism evidence="5">
    <name type="scientific">Xenopus tropicalis</name>
    <name type="common">Western clawed frog</name>
    <name type="synonym">Silurana tropicalis</name>
    <dbReference type="NCBI Taxonomy" id="8364"/>
    <lineage>
        <taxon>Eukaryota</taxon>
        <taxon>Metazoa</taxon>
        <taxon>Chordata</taxon>
        <taxon>Craniata</taxon>
        <taxon>Vertebrata</taxon>
        <taxon>Euteleostomi</taxon>
        <taxon>Amphibia</taxon>
        <taxon>Batrachia</taxon>
        <taxon>Anura</taxon>
        <taxon>Pipoidea</taxon>
        <taxon>Pipidae</taxon>
        <taxon>Xenopodinae</taxon>
        <taxon>Xenopus</taxon>
        <taxon>Silurana</taxon>
    </lineage>
</organism>
<keyword evidence="6" id="KW-1185">Reference proteome</keyword>
<feature type="compositionally biased region" description="Polar residues" evidence="3">
    <location>
        <begin position="353"/>
        <end position="367"/>
    </location>
</feature>
<name>A0A6I8QZZ5_XENTR</name>
<feature type="region of interest" description="Disordered" evidence="3">
    <location>
        <begin position="287"/>
        <end position="321"/>
    </location>
</feature>